<dbReference type="Proteomes" id="UP000008068">
    <property type="component" value="Unassembled WGS sequence"/>
</dbReference>
<gene>
    <name evidence="2" type="ORF">CAEBREN_22979</name>
</gene>
<feature type="chain" id="PRO_5003404587" evidence="1">
    <location>
        <begin position="17"/>
        <end position="429"/>
    </location>
</feature>
<keyword evidence="1" id="KW-0732">Signal</keyword>
<proteinExistence type="predicted"/>
<evidence type="ECO:0000313" key="3">
    <source>
        <dbReference type="Proteomes" id="UP000008068"/>
    </source>
</evidence>
<dbReference type="AlphaFoldDB" id="G0N6L7"/>
<reference evidence="3" key="1">
    <citation type="submission" date="2011-07" db="EMBL/GenBank/DDBJ databases">
        <authorList>
            <consortium name="Caenorhabditis brenneri Sequencing and Analysis Consortium"/>
            <person name="Wilson R.K."/>
        </authorList>
    </citation>
    <scope>NUCLEOTIDE SEQUENCE [LARGE SCALE GENOMIC DNA]</scope>
    <source>
        <strain evidence="3">PB2801</strain>
    </source>
</reference>
<evidence type="ECO:0000256" key="1">
    <source>
        <dbReference type="SAM" id="SignalP"/>
    </source>
</evidence>
<dbReference type="OrthoDB" id="5907426at2759"/>
<dbReference type="OMA" id="HKRIEND"/>
<protein>
    <submittedName>
        <fullName evidence="2">Uncharacterized protein</fullName>
    </submittedName>
</protein>
<keyword evidence="3" id="KW-1185">Reference proteome</keyword>
<dbReference type="InParanoid" id="G0N6L7"/>
<dbReference type="HOGENOM" id="CLU_639724_0_0_1"/>
<dbReference type="EMBL" id="GL379844">
    <property type="protein sequence ID" value="EGT53857.1"/>
    <property type="molecule type" value="Genomic_DNA"/>
</dbReference>
<evidence type="ECO:0000313" key="2">
    <source>
        <dbReference type="EMBL" id="EGT53857.1"/>
    </source>
</evidence>
<sequence>MRIFIALYMLVKILIAVEYEPVDQPIPPTSDSPSFQPEPDYEVDLVPNNDEPPEKTWTKRVLKDPKRVTKSPLSPQGKGLVFDIEKEMEKLKKECYPAEERIEFWDNDFIKMVAERNTVNYAMWLIGLLELRSVLGFEPYRSWENKHKRIENDDEIADAKTMMEYYELVEPELPFTSGTPFEHVLQMTEFVDKRWPSFRKIYKKYLEEKLAEFKGGNIIDRITVDYMIEQYEEIHHELVMGVLKDPIRISHSTSKNGISFDVKKEIEKIETFCFPINDRLALWKNEAELFHEQLTVFHSMGLIGILELRSVLGFESYRPWKTTDSFTSTDDNVIADAKTMKEYYELVEPNHFMLSEIPFDRVLEMTAFVDKQWPNYRNIYKKYLGEKLAEFKGGNIIDRITVDYMIEKYKEISYDMHTPAFLMVTTKVC</sequence>
<name>G0N6L7_CAEBE</name>
<accession>G0N6L7</accession>
<feature type="signal peptide" evidence="1">
    <location>
        <begin position="1"/>
        <end position="16"/>
    </location>
</feature>
<organism evidence="3">
    <name type="scientific">Caenorhabditis brenneri</name>
    <name type="common">Nematode worm</name>
    <dbReference type="NCBI Taxonomy" id="135651"/>
    <lineage>
        <taxon>Eukaryota</taxon>
        <taxon>Metazoa</taxon>
        <taxon>Ecdysozoa</taxon>
        <taxon>Nematoda</taxon>
        <taxon>Chromadorea</taxon>
        <taxon>Rhabditida</taxon>
        <taxon>Rhabditina</taxon>
        <taxon>Rhabditomorpha</taxon>
        <taxon>Rhabditoidea</taxon>
        <taxon>Rhabditidae</taxon>
        <taxon>Peloderinae</taxon>
        <taxon>Caenorhabditis</taxon>
    </lineage>
</organism>